<dbReference type="EMBL" id="RFFH01000001">
    <property type="protein sequence ID" value="RMI35720.1"/>
    <property type="molecule type" value="Genomic_DNA"/>
</dbReference>
<gene>
    <name evidence="5" type="ORF">EBN03_01130</name>
</gene>
<feature type="domain" description="HTH araC/xylS-type" evidence="4">
    <location>
        <begin position="161"/>
        <end position="243"/>
    </location>
</feature>
<evidence type="ECO:0000256" key="1">
    <source>
        <dbReference type="ARBA" id="ARBA00023015"/>
    </source>
</evidence>
<dbReference type="Gene3D" id="1.10.10.60">
    <property type="entry name" value="Homeodomain-like"/>
    <property type="match status" value="1"/>
</dbReference>
<protein>
    <submittedName>
        <fullName evidence="5">AraC family transcriptional regulator</fullName>
    </submittedName>
</protein>
<evidence type="ECO:0000313" key="5">
    <source>
        <dbReference type="EMBL" id="RMI35720.1"/>
    </source>
</evidence>
<dbReference type="PANTHER" id="PTHR46796:SF15">
    <property type="entry name" value="BLL1074 PROTEIN"/>
    <property type="match status" value="1"/>
</dbReference>
<organism evidence="5 6">
    <name type="scientific">Nocardia stercoris</name>
    <dbReference type="NCBI Taxonomy" id="2483361"/>
    <lineage>
        <taxon>Bacteria</taxon>
        <taxon>Bacillati</taxon>
        <taxon>Actinomycetota</taxon>
        <taxon>Actinomycetes</taxon>
        <taxon>Mycobacteriales</taxon>
        <taxon>Nocardiaceae</taxon>
        <taxon>Nocardia</taxon>
    </lineage>
</organism>
<dbReference type="SMART" id="SM00342">
    <property type="entry name" value="HTH_ARAC"/>
    <property type="match status" value="1"/>
</dbReference>
<reference evidence="5 6" key="1">
    <citation type="submission" date="2018-10" db="EMBL/GenBank/DDBJ databases">
        <title>Isolation from cow dung.</title>
        <authorList>
            <person name="Ling L."/>
        </authorList>
    </citation>
    <scope>NUCLEOTIDE SEQUENCE [LARGE SCALE GENOMIC DNA]</scope>
    <source>
        <strain evidence="5 6">NEAU-LL90</strain>
    </source>
</reference>
<keyword evidence="1" id="KW-0805">Transcription regulation</keyword>
<dbReference type="InterPro" id="IPR050204">
    <property type="entry name" value="AraC_XylS_family_regulators"/>
</dbReference>
<dbReference type="PROSITE" id="PS01124">
    <property type="entry name" value="HTH_ARAC_FAMILY_2"/>
    <property type="match status" value="1"/>
</dbReference>
<dbReference type="GO" id="GO:0003700">
    <property type="term" value="F:DNA-binding transcription factor activity"/>
    <property type="evidence" value="ECO:0007669"/>
    <property type="project" value="InterPro"/>
</dbReference>
<dbReference type="PANTHER" id="PTHR46796">
    <property type="entry name" value="HTH-TYPE TRANSCRIPTIONAL ACTIVATOR RHAS-RELATED"/>
    <property type="match status" value="1"/>
</dbReference>
<dbReference type="Pfam" id="PF12833">
    <property type="entry name" value="HTH_18"/>
    <property type="match status" value="1"/>
</dbReference>
<comment type="caution">
    <text evidence="5">The sequence shown here is derived from an EMBL/GenBank/DDBJ whole genome shotgun (WGS) entry which is preliminary data.</text>
</comment>
<dbReference type="InterPro" id="IPR018060">
    <property type="entry name" value="HTH_AraC"/>
</dbReference>
<name>A0A3M2LFX3_9NOCA</name>
<evidence type="ECO:0000313" key="6">
    <source>
        <dbReference type="Proteomes" id="UP000279275"/>
    </source>
</evidence>
<accession>A0A3M2LFX3</accession>
<dbReference type="GO" id="GO:0043565">
    <property type="term" value="F:sequence-specific DNA binding"/>
    <property type="evidence" value="ECO:0007669"/>
    <property type="project" value="InterPro"/>
</dbReference>
<sequence>MAGFRIRGAAPAQLRAVPHPAVTVAVTIGDHSFDIGATDGDCGGPTARTPSGSVALGLNVEAVPVRVRSVECVQIRLDPVVAPALLGCPVAELACGAVVLDDLWGSDARRLGERLAETSGWAARFATVESALVARLRENRRADPEVAWAWHRLVTTRGTHRVESLAAEVGWSRQRLWSRFGTQIGLTPKRAAMLVRFDHAVHRLVRGDRPAQVAADCGYADQSHLHREVGAFTGTSISSAATEPWLTVDREAWPSTC</sequence>
<dbReference type="AlphaFoldDB" id="A0A3M2LFX3"/>
<dbReference type="Proteomes" id="UP000279275">
    <property type="component" value="Unassembled WGS sequence"/>
</dbReference>
<evidence type="ECO:0000259" key="4">
    <source>
        <dbReference type="PROSITE" id="PS01124"/>
    </source>
</evidence>
<evidence type="ECO:0000256" key="3">
    <source>
        <dbReference type="ARBA" id="ARBA00023163"/>
    </source>
</evidence>
<keyword evidence="3" id="KW-0804">Transcription</keyword>
<evidence type="ECO:0000256" key="2">
    <source>
        <dbReference type="ARBA" id="ARBA00023125"/>
    </source>
</evidence>
<keyword evidence="6" id="KW-1185">Reference proteome</keyword>
<proteinExistence type="predicted"/>
<dbReference type="OrthoDB" id="2559672at2"/>
<keyword evidence="2" id="KW-0238">DNA-binding</keyword>